<evidence type="ECO:0000313" key="2">
    <source>
        <dbReference type="Proteomes" id="UP000029221"/>
    </source>
</evidence>
<gene>
    <name evidence="1" type="ORF">JCM19294_2000</name>
</gene>
<dbReference type="Pfam" id="PF20351">
    <property type="entry name" value="DUF6646"/>
    <property type="match status" value="1"/>
</dbReference>
<dbReference type="Proteomes" id="UP000029221">
    <property type="component" value="Unassembled WGS sequence"/>
</dbReference>
<dbReference type="AlphaFoldDB" id="A0A090Q2U1"/>
<dbReference type="OrthoDB" id="1118003at2"/>
<organism evidence="1 2">
    <name type="scientific">Nonlabens tegetincola</name>
    <dbReference type="NCBI Taxonomy" id="323273"/>
    <lineage>
        <taxon>Bacteria</taxon>
        <taxon>Pseudomonadati</taxon>
        <taxon>Bacteroidota</taxon>
        <taxon>Flavobacteriia</taxon>
        <taxon>Flavobacteriales</taxon>
        <taxon>Flavobacteriaceae</taxon>
        <taxon>Nonlabens</taxon>
    </lineage>
</organism>
<dbReference type="EMBL" id="BBML01000002">
    <property type="protein sequence ID" value="GAK96487.1"/>
    <property type="molecule type" value="Genomic_DNA"/>
</dbReference>
<dbReference type="SUPFAM" id="SSF56935">
    <property type="entry name" value="Porins"/>
    <property type="match status" value="1"/>
</dbReference>
<name>A0A090Q2U1_9FLAO</name>
<sequence length="163" mass="17896">MKNILLILALIAGTTVYAQAYRGKGDQKIQVGASFQENATGIGVTYDYGVGENFSLGLAANYALGLDDAVDADFDERSTLALRFNANIGNVINLDENFDFYPGLHFSTKNFGGHVGARYFFTNGFGLYTEAGFPLAKYKTEDLTPAEELYNQFVFNIGMSFNF</sequence>
<accession>A0A2S7T3C4</accession>
<dbReference type="STRING" id="319236.BST91_07880"/>
<dbReference type="eggNOG" id="ENOG502ZVGF">
    <property type="taxonomic scope" value="Bacteria"/>
</dbReference>
<keyword evidence="2" id="KW-1185">Reference proteome</keyword>
<protein>
    <submittedName>
        <fullName evidence="1">Uncharacterized protein</fullName>
    </submittedName>
</protein>
<proteinExistence type="predicted"/>
<evidence type="ECO:0000313" key="1">
    <source>
        <dbReference type="EMBL" id="GAK96487.1"/>
    </source>
</evidence>
<dbReference type="RefSeq" id="WP_042277798.1">
    <property type="nucleotide sequence ID" value="NZ_BBML01000002.1"/>
</dbReference>
<comment type="caution">
    <text evidence="1">The sequence shown here is derived from an EMBL/GenBank/DDBJ whole genome shotgun (WGS) entry which is preliminary data.</text>
</comment>
<accession>A0A090Q2U1</accession>
<dbReference type="InterPro" id="IPR046588">
    <property type="entry name" value="DUF6646"/>
</dbReference>
<reference evidence="1" key="1">
    <citation type="journal article" date="2014" name="Genome Announc.">
        <title>Draft Genome Sequences of Marine Flavobacterium Nonlabens Strains NR17, NR24, NR27, NR32, NR33, and Ara13.</title>
        <authorList>
            <person name="Nakanishi M."/>
            <person name="Meirelles P."/>
            <person name="Suzuki R."/>
            <person name="Takatani N."/>
            <person name="Mino S."/>
            <person name="Suda W."/>
            <person name="Oshima K."/>
            <person name="Hattori M."/>
            <person name="Ohkuma M."/>
            <person name="Hosokawa M."/>
            <person name="Miyashita K."/>
            <person name="Thompson F.L."/>
            <person name="Niwa A."/>
            <person name="Sawabe T."/>
            <person name="Sawabe T."/>
        </authorList>
    </citation>
    <scope>NUCLEOTIDE SEQUENCE [LARGE SCALE GENOMIC DNA]</scope>
    <source>
        <strain evidence="1">JCM 19294</strain>
    </source>
</reference>